<dbReference type="HOGENOM" id="CLU_1151128_0_0_5"/>
<evidence type="ECO:0000313" key="2">
    <source>
        <dbReference type="EMBL" id="BAC47566.1"/>
    </source>
</evidence>
<sequence length="226" mass="25725">MGNGGRSVKGVPAKRAAKSSATKKDSKSKRKRTEREHDISLADLFLWVTVVDQCQIQPRNGLEATSEAAKLNSGQVQKRLKVIEKRFGPLFRKRIAEKTTAQEENGHAARKQNRSGVTNTLGGALAEIFATIEHLYLYALTLKRRDGAVDPFPEVIEAKKAVLKAIPVTPLRELDRVKLKVRRDRITRSQVWAHRIRQRQRTGTPKRFSDLPKMHPRYASDWRLEE</sequence>
<dbReference type="Proteomes" id="UP000002526">
    <property type="component" value="Chromosome"/>
</dbReference>
<organism evidence="2 3">
    <name type="scientific">Bradyrhizobium diazoefficiens (strain JCM 10833 / BCRC 13528 / IAM 13628 / NBRC 14792 / USDA 110)</name>
    <dbReference type="NCBI Taxonomy" id="224911"/>
    <lineage>
        <taxon>Bacteria</taxon>
        <taxon>Pseudomonadati</taxon>
        <taxon>Pseudomonadota</taxon>
        <taxon>Alphaproteobacteria</taxon>
        <taxon>Hyphomicrobiales</taxon>
        <taxon>Nitrobacteraceae</taxon>
        <taxon>Bradyrhizobium</taxon>
    </lineage>
</organism>
<evidence type="ECO:0000313" key="3">
    <source>
        <dbReference type="Proteomes" id="UP000002526"/>
    </source>
</evidence>
<feature type="region of interest" description="Disordered" evidence="1">
    <location>
        <begin position="1"/>
        <end position="34"/>
    </location>
</feature>
<name>Q89SU9_BRADU</name>
<gene>
    <name evidence="2" type="ordered locus">bll2301</name>
</gene>
<keyword evidence="3" id="KW-1185">Reference proteome</keyword>
<proteinExistence type="predicted"/>
<dbReference type="InParanoid" id="Q89SU9"/>
<accession>Q89SU9</accession>
<dbReference type="eggNOG" id="ENOG5031BHA">
    <property type="taxonomic scope" value="Bacteria"/>
</dbReference>
<dbReference type="KEGG" id="bja:bll2301"/>
<evidence type="ECO:0000256" key="1">
    <source>
        <dbReference type="SAM" id="MobiDB-lite"/>
    </source>
</evidence>
<reference evidence="3" key="1">
    <citation type="journal article" date="2002" name="DNA Res.">
        <title>Complete genomic sequence of nitrogen-fixing symbiotic bacterium Bradyrhizobium japonicum USDA110.</title>
        <authorList>
            <person name="Kaneko T."/>
            <person name="Nakamura Y."/>
            <person name="Sato S."/>
            <person name="Minamisawa K."/>
            <person name="Uchiumi T."/>
            <person name="Sasamoto S."/>
            <person name="Watanabe A."/>
            <person name="Idesawa K."/>
            <person name="Iriguchi M."/>
            <person name="Kawashima K."/>
            <person name="Kohara M."/>
            <person name="Matsumoto M."/>
            <person name="Shimpo S."/>
            <person name="Tsuruoka H."/>
            <person name="Wada T."/>
            <person name="Yamada M."/>
            <person name="Tabata S."/>
        </authorList>
    </citation>
    <scope>NUCLEOTIDE SEQUENCE [LARGE SCALE GENOMIC DNA]</scope>
    <source>
        <strain evidence="3">JCM 10833 / BCRC 13528 / IAM 13628 / NBRC 14792 / USDA 110</strain>
    </source>
</reference>
<dbReference type="AlphaFoldDB" id="Q89SU9"/>
<dbReference type="EMBL" id="BA000040">
    <property type="protein sequence ID" value="BAC47566.1"/>
    <property type="molecule type" value="Genomic_DNA"/>
</dbReference>
<protein>
    <submittedName>
        <fullName evidence="2">Bll2301 protein</fullName>
    </submittedName>
</protein>
<dbReference type="EnsemblBacteria" id="BAC47566">
    <property type="protein sequence ID" value="BAC47566"/>
    <property type="gene ID" value="BAC47566"/>
</dbReference>